<dbReference type="Proteomes" id="UP000770785">
    <property type="component" value="Unassembled WGS sequence"/>
</dbReference>
<dbReference type="EMBL" id="JAATJH010000010">
    <property type="protein sequence ID" value="NJC28290.1"/>
    <property type="molecule type" value="Genomic_DNA"/>
</dbReference>
<comment type="caution">
    <text evidence="1">The sequence shown here is derived from an EMBL/GenBank/DDBJ whole genome shotgun (WGS) entry which is preliminary data.</text>
</comment>
<evidence type="ECO:0000313" key="2">
    <source>
        <dbReference type="Proteomes" id="UP000770785"/>
    </source>
</evidence>
<keyword evidence="2" id="KW-1185">Reference proteome</keyword>
<proteinExistence type="predicted"/>
<sequence length="319" mass="34115">MVGPGDQSADRFSVTAAWRSWRCLVGYPHVFSRKLAGGLRTARLLVPLLLLLLSSPDVNAQAAPTEALRRATEKASLLTAISGANWKPGLNLGAAQLSFDRSINLTIELVAGRTYTLIGTAETERAVLDMSLFDASDSHVAADEATDATPVIQYTAARSGAHRIRLHLRASDKPALGVALAILVDKGLDVAVNRHRLLTRQFTASTTAMLVPATELTWLDGNAGWCIYGFASAQPSSLFLERLTLPAGDYRFALSGRTGAIGFGLYLANEEDEVIADSGPATGFPLLAQSVDQTAEFTLGIIGEKRKTTHVLLLGIFQK</sequence>
<organism evidence="1 2">
    <name type="scientific">Neolewinella antarctica</name>
    <dbReference type="NCBI Taxonomy" id="442734"/>
    <lineage>
        <taxon>Bacteria</taxon>
        <taxon>Pseudomonadati</taxon>
        <taxon>Bacteroidota</taxon>
        <taxon>Saprospiria</taxon>
        <taxon>Saprospirales</taxon>
        <taxon>Lewinellaceae</taxon>
        <taxon>Neolewinella</taxon>
    </lineage>
</organism>
<gene>
    <name evidence="1" type="ORF">GGR27_003813</name>
</gene>
<protein>
    <submittedName>
        <fullName evidence="1">Uncharacterized protein</fullName>
    </submittedName>
</protein>
<dbReference type="RefSeq" id="WP_168040148.1">
    <property type="nucleotide sequence ID" value="NZ_JAATJH010000010.1"/>
</dbReference>
<name>A0ABX0XG56_9BACT</name>
<evidence type="ECO:0000313" key="1">
    <source>
        <dbReference type="EMBL" id="NJC28290.1"/>
    </source>
</evidence>
<accession>A0ABX0XG56</accession>
<reference evidence="1 2" key="1">
    <citation type="submission" date="2020-03" db="EMBL/GenBank/DDBJ databases">
        <title>Genomic Encyclopedia of Type Strains, Phase IV (KMG-IV): sequencing the most valuable type-strain genomes for metagenomic binning, comparative biology and taxonomic classification.</title>
        <authorList>
            <person name="Goeker M."/>
        </authorList>
    </citation>
    <scope>NUCLEOTIDE SEQUENCE [LARGE SCALE GENOMIC DNA]</scope>
    <source>
        <strain evidence="1 2">DSM 105096</strain>
    </source>
</reference>